<comment type="similarity">
    <text evidence="1">Belongs to the arginase family. Agmatinase subfamily.</text>
</comment>
<dbReference type="Gene3D" id="3.40.800.10">
    <property type="entry name" value="Ureohydrolase domain"/>
    <property type="match status" value="1"/>
</dbReference>
<feature type="region of interest" description="Disordered" evidence="5">
    <location>
        <begin position="44"/>
        <end position="65"/>
    </location>
</feature>
<keyword evidence="7" id="KW-1185">Reference proteome</keyword>
<dbReference type="SUPFAM" id="SSF52768">
    <property type="entry name" value="Arginase/deacetylase"/>
    <property type="match status" value="1"/>
</dbReference>
<proteinExistence type="inferred from homology"/>
<accession>A0ABT0S3V4</accession>
<sequence length="269" mass="28503">MNSKTIRLIGLPTDSHSSFLRGPAQAPSAVRAALASEHGNMATESGAELGEDIRIEDSGDLPLDEGEGDFERIRTAAERAAGSGSVPIFIGGDHMISFPTVAGIAAACGPINILHFDAHPDLYDDFGGDPLSHASPFARIMEGGHASRLVQVGIRTLNRHCRVQAERFGVEVIEMRDFNPERVPIPDAPLYISIDLDALDPAFAPGVSHHEPGGLTVRDILSVLHRVSGPIVGADVVEYNPTRDVNGVTAVVAAKLVKELAALAMGDER</sequence>
<dbReference type="PROSITE" id="PS01053">
    <property type="entry name" value="ARGINASE_1"/>
    <property type="match status" value="1"/>
</dbReference>
<dbReference type="PANTHER" id="PTHR11358">
    <property type="entry name" value="ARGINASE/AGMATINASE"/>
    <property type="match status" value="1"/>
</dbReference>
<evidence type="ECO:0000313" key="7">
    <source>
        <dbReference type="Proteomes" id="UP001165342"/>
    </source>
</evidence>
<evidence type="ECO:0000256" key="3">
    <source>
        <dbReference type="ARBA" id="ARBA00022801"/>
    </source>
</evidence>
<protein>
    <submittedName>
        <fullName evidence="6">Agmatinase family protein</fullName>
    </submittedName>
</protein>
<dbReference type="PANTHER" id="PTHR11358:SF26">
    <property type="entry name" value="GUANIDINO ACID HYDROLASE, MITOCHONDRIAL"/>
    <property type="match status" value="1"/>
</dbReference>
<evidence type="ECO:0000313" key="6">
    <source>
        <dbReference type="EMBL" id="MCL6730303.1"/>
    </source>
</evidence>
<reference evidence="6" key="1">
    <citation type="submission" date="2022-05" db="EMBL/GenBank/DDBJ databases">
        <authorList>
            <person name="Jo J.-H."/>
            <person name="Im W.-T."/>
        </authorList>
    </citation>
    <scope>NUCLEOTIDE SEQUENCE</scope>
    <source>
        <strain evidence="6">SE220</strain>
    </source>
</reference>
<comment type="caution">
    <text evidence="6">The sequence shown here is derived from an EMBL/GenBank/DDBJ whole genome shotgun (WGS) entry which is preliminary data.</text>
</comment>
<evidence type="ECO:0000256" key="1">
    <source>
        <dbReference type="ARBA" id="ARBA00009227"/>
    </source>
</evidence>
<gene>
    <name evidence="6" type="ORF">LZ538_09590</name>
</gene>
<keyword evidence="3 4" id="KW-0378">Hydrolase</keyword>
<dbReference type="Proteomes" id="UP001165342">
    <property type="component" value="Unassembled WGS sequence"/>
</dbReference>
<dbReference type="RefSeq" id="WP_249831797.1">
    <property type="nucleotide sequence ID" value="NZ_JAMGBE010000003.1"/>
</dbReference>
<dbReference type="PROSITE" id="PS51409">
    <property type="entry name" value="ARGINASE_2"/>
    <property type="match status" value="1"/>
</dbReference>
<dbReference type="InterPro" id="IPR006035">
    <property type="entry name" value="Ureohydrolase"/>
</dbReference>
<evidence type="ECO:0000256" key="5">
    <source>
        <dbReference type="SAM" id="MobiDB-lite"/>
    </source>
</evidence>
<dbReference type="Pfam" id="PF00491">
    <property type="entry name" value="Arginase"/>
    <property type="match status" value="1"/>
</dbReference>
<name>A0ABT0S3V4_9SPHN</name>
<keyword evidence="2" id="KW-0479">Metal-binding</keyword>
<evidence type="ECO:0000256" key="4">
    <source>
        <dbReference type="RuleBase" id="RU003684"/>
    </source>
</evidence>
<evidence type="ECO:0000256" key="2">
    <source>
        <dbReference type="ARBA" id="ARBA00022723"/>
    </source>
</evidence>
<dbReference type="PIRSF" id="PIRSF036979">
    <property type="entry name" value="Arginase"/>
    <property type="match status" value="1"/>
</dbReference>
<dbReference type="InterPro" id="IPR023696">
    <property type="entry name" value="Ureohydrolase_dom_sf"/>
</dbReference>
<organism evidence="6 7">
    <name type="scientific">Sphingomonas hankyongi</name>
    <dbReference type="NCBI Taxonomy" id="2908209"/>
    <lineage>
        <taxon>Bacteria</taxon>
        <taxon>Pseudomonadati</taxon>
        <taxon>Pseudomonadota</taxon>
        <taxon>Alphaproteobacteria</taxon>
        <taxon>Sphingomonadales</taxon>
        <taxon>Sphingomonadaceae</taxon>
        <taxon>Sphingomonas</taxon>
    </lineage>
</organism>
<dbReference type="EMBL" id="JAMGBE010000003">
    <property type="protein sequence ID" value="MCL6730303.1"/>
    <property type="molecule type" value="Genomic_DNA"/>
</dbReference>
<dbReference type="CDD" id="cd11593">
    <property type="entry name" value="Agmatinase-like_2"/>
    <property type="match status" value="1"/>
</dbReference>
<dbReference type="InterPro" id="IPR020855">
    <property type="entry name" value="Ureohydrolase_Mn_BS"/>
</dbReference>